<dbReference type="EMBL" id="AXSB02000037">
    <property type="protein sequence ID" value="ETH29624.1"/>
    <property type="molecule type" value="Genomic_DNA"/>
</dbReference>
<evidence type="ECO:0000313" key="2">
    <source>
        <dbReference type="Proteomes" id="UP000018679"/>
    </source>
</evidence>
<name>A0AAI9NDC6_BORPT</name>
<evidence type="ECO:0000313" key="1">
    <source>
        <dbReference type="EMBL" id="ETH29624.1"/>
    </source>
</evidence>
<gene>
    <name evidence="1" type="ORF">L566_0513</name>
</gene>
<reference evidence="1 2" key="1">
    <citation type="journal article" date="2013" name="Genome Announc.">
        <title>Genome Sequences of 28 Bordetella pertussis U.S. Outbreak Strains Dating from 2010 to 2012.</title>
        <authorList>
            <person name="Harvill E.T."/>
            <person name="Goodfield L.L."/>
            <person name="Ivanov Y."/>
            <person name="Meyer J.A."/>
            <person name="Newth C."/>
            <person name="Cassiday P."/>
            <person name="Tondella M.L."/>
            <person name="Liao P."/>
            <person name="Zimmerman J."/>
            <person name="Meert K."/>
            <person name="Wessel D."/>
            <person name="Berger J."/>
            <person name="Dean J.M."/>
            <person name="Holubkov R."/>
            <person name="Burr J."/>
            <person name="Liu T."/>
            <person name="Brinkac L."/>
            <person name="Kim M."/>
            <person name="Losada L."/>
        </authorList>
    </citation>
    <scope>NUCLEOTIDE SEQUENCE [LARGE SCALE GENOMIC DNA]</scope>
    <source>
        <strain evidence="1 2">CHLA-26</strain>
    </source>
</reference>
<dbReference type="AlphaFoldDB" id="A0AAI9NDC6"/>
<comment type="caution">
    <text evidence="1">The sequence shown here is derived from an EMBL/GenBank/DDBJ whole genome shotgun (WGS) entry which is preliminary data.</text>
</comment>
<sequence length="43" mass="4667">MQLYTADGMPISGLVAMKLESSTDRPIWRATLVMDINVSGKAV</sequence>
<protein>
    <submittedName>
        <fullName evidence="1">Uncharacterized protein</fullName>
    </submittedName>
</protein>
<dbReference type="Proteomes" id="UP000018679">
    <property type="component" value="Unassembled WGS sequence"/>
</dbReference>
<accession>A0AAI9NDC6</accession>
<proteinExistence type="predicted"/>
<organism evidence="1 2">
    <name type="scientific">Bordetella pertussis CHLA-26</name>
    <dbReference type="NCBI Taxonomy" id="1331284"/>
    <lineage>
        <taxon>Bacteria</taxon>
        <taxon>Pseudomonadati</taxon>
        <taxon>Pseudomonadota</taxon>
        <taxon>Betaproteobacteria</taxon>
        <taxon>Burkholderiales</taxon>
        <taxon>Alcaligenaceae</taxon>
        <taxon>Bordetella</taxon>
    </lineage>
</organism>